<dbReference type="Proteomes" id="UP001293254">
    <property type="component" value="Unassembled WGS sequence"/>
</dbReference>
<accession>A0AAE1YYN3</accession>
<sequence>MQSVRPLEGRLPRQPPAGRCCCYSSHCNSQTVFSKEAGETAKPTKEVHQLNVPVAGNNDQDLPGLSKPQSSLKGQGQPILLRQSETDVMADSSGSSNEPDSPTSTQHLVSGTKITAIAGRKLKQQLRGESPPQSP</sequence>
<feature type="region of interest" description="Disordered" evidence="1">
    <location>
        <begin position="54"/>
        <end position="111"/>
    </location>
</feature>
<evidence type="ECO:0000313" key="3">
    <source>
        <dbReference type="Proteomes" id="UP001293254"/>
    </source>
</evidence>
<protein>
    <submittedName>
        <fullName evidence="2">Uncharacterized protein</fullName>
    </submittedName>
</protein>
<dbReference type="AlphaFoldDB" id="A0AAE1YYN3"/>
<reference evidence="2" key="2">
    <citation type="journal article" date="2024" name="Plant">
        <title>Genomic evolution and insights into agronomic trait innovations of Sesamum species.</title>
        <authorList>
            <person name="Miao H."/>
            <person name="Wang L."/>
            <person name="Qu L."/>
            <person name="Liu H."/>
            <person name="Sun Y."/>
            <person name="Le M."/>
            <person name="Wang Q."/>
            <person name="Wei S."/>
            <person name="Zheng Y."/>
            <person name="Lin W."/>
            <person name="Duan Y."/>
            <person name="Cao H."/>
            <person name="Xiong S."/>
            <person name="Wang X."/>
            <person name="Wei L."/>
            <person name="Li C."/>
            <person name="Ma Q."/>
            <person name="Ju M."/>
            <person name="Zhao R."/>
            <person name="Li G."/>
            <person name="Mu C."/>
            <person name="Tian Q."/>
            <person name="Mei H."/>
            <person name="Zhang T."/>
            <person name="Gao T."/>
            <person name="Zhang H."/>
        </authorList>
    </citation>
    <scope>NUCLEOTIDE SEQUENCE</scope>
    <source>
        <strain evidence="2">3651</strain>
    </source>
</reference>
<feature type="compositionally biased region" description="Polar residues" evidence="1">
    <location>
        <begin position="92"/>
        <end position="111"/>
    </location>
</feature>
<evidence type="ECO:0000313" key="2">
    <source>
        <dbReference type="EMBL" id="KAK4439075.1"/>
    </source>
</evidence>
<reference evidence="2" key="1">
    <citation type="submission" date="2020-06" db="EMBL/GenBank/DDBJ databases">
        <authorList>
            <person name="Li T."/>
            <person name="Hu X."/>
            <person name="Zhang T."/>
            <person name="Song X."/>
            <person name="Zhang H."/>
            <person name="Dai N."/>
            <person name="Sheng W."/>
            <person name="Hou X."/>
            <person name="Wei L."/>
        </authorList>
    </citation>
    <scope>NUCLEOTIDE SEQUENCE</scope>
    <source>
        <strain evidence="2">3651</strain>
        <tissue evidence="2">Leaf</tissue>
    </source>
</reference>
<name>A0AAE1YYN3_9LAMI</name>
<comment type="caution">
    <text evidence="2">The sequence shown here is derived from an EMBL/GenBank/DDBJ whole genome shotgun (WGS) entry which is preliminary data.</text>
</comment>
<keyword evidence="3" id="KW-1185">Reference proteome</keyword>
<proteinExistence type="predicted"/>
<evidence type="ECO:0000256" key="1">
    <source>
        <dbReference type="SAM" id="MobiDB-lite"/>
    </source>
</evidence>
<gene>
    <name evidence="2" type="ORF">Salat_0242300</name>
</gene>
<dbReference type="EMBL" id="JACGWO010000001">
    <property type="protein sequence ID" value="KAK4439075.1"/>
    <property type="molecule type" value="Genomic_DNA"/>
</dbReference>
<organism evidence="2 3">
    <name type="scientific">Sesamum alatum</name>
    <dbReference type="NCBI Taxonomy" id="300844"/>
    <lineage>
        <taxon>Eukaryota</taxon>
        <taxon>Viridiplantae</taxon>
        <taxon>Streptophyta</taxon>
        <taxon>Embryophyta</taxon>
        <taxon>Tracheophyta</taxon>
        <taxon>Spermatophyta</taxon>
        <taxon>Magnoliopsida</taxon>
        <taxon>eudicotyledons</taxon>
        <taxon>Gunneridae</taxon>
        <taxon>Pentapetalae</taxon>
        <taxon>asterids</taxon>
        <taxon>lamiids</taxon>
        <taxon>Lamiales</taxon>
        <taxon>Pedaliaceae</taxon>
        <taxon>Sesamum</taxon>
    </lineage>
</organism>